<dbReference type="Gene3D" id="3.40.50.300">
    <property type="entry name" value="P-loop containing nucleotide triphosphate hydrolases"/>
    <property type="match status" value="3"/>
</dbReference>
<dbReference type="InterPro" id="IPR041677">
    <property type="entry name" value="DNA2/NAM7_AAA_11"/>
</dbReference>
<organism evidence="9 10">
    <name type="scientific">Lactobacillus xylocopicola</name>
    <dbReference type="NCBI Taxonomy" id="2976676"/>
    <lineage>
        <taxon>Bacteria</taxon>
        <taxon>Bacillati</taxon>
        <taxon>Bacillota</taxon>
        <taxon>Bacilli</taxon>
        <taxon>Lactobacillales</taxon>
        <taxon>Lactobacillaceae</taxon>
        <taxon>Lactobacillus</taxon>
    </lineage>
</organism>
<keyword evidence="6" id="KW-0175">Coiled coil</keyword>
<keyword evidence="4 9" id="KW-0347">Helicase</keyword>
<dbReference type="CDD" id="cd18808">
    <property type="entry name" value="SF1_C_Upf1"/>
    <property type="match status" value="1"/>
</dbReference>
<dbReference type="GO" id="GO:0004386">
    <property type="term" value="F:helicase activity"/>
    <property type="evidence" value="ECO:0007669"/>
    <property type="project" value="UniProtKB-KW"/>
</dbReference>
<dbReference type="InterPro" id="IPR027417">
    <property type="entry name" value="P-loop_NTPase"/>
</dbReference>
<evidence type="ECO:0000256" key="5">
    <source>
        <dbReference type="ARBA" id="ARBA00022840"/>
    </source>
</evidence>
<evidence type="ECO:0000256" key="2">
    <source>
        <dbReference type="ARBA" id="ARBA00022741"/>
    </source>
</evidence>
<reference evidence="9 10" key="1">
    <citation type="journal article" date="2023" name="Microbiol. Spectr.">
        <title>Symbiosis of Carpenter Bees with Uncharacterized Lactic Acid Bacteria Showing NAD Auxotrophy.</title>
        <authorList>
            <person name="Kawasaki S."/>
            <person name="Ozawa K."/>
            <person name="Mori T."/>
            <person name="Yamamoto A."/>
            <person name="Ito M."/>
            <person name="Ohkuma M."/>
            <person name="Sakamoto M."/>
            <person name="Matsutani M."/>
        </authorList>
    </citation>
    <scope>NUCLEOTIDE SEQUENCE [LARGE SCALE GENOMIC DNA]</scope>
    <source>
        <strain evidence="9 10">Kim32-2</strain>
    </source>
</reference>
<evidence type="ECO:0000256" key="3">
    <source>
        <dbReference type="ARBA" id="ARBA00022801"/>
    </source>
</evidence>
<evidence type="ECO:0000259" key="8">
    <source>
        <dbReference type="Pfam" id="PF13087"/>
    </source>
</evidence>
<keyword evidence="2" id="KW-0547">Nucleotide-binding</keyword>
<dbReference type="EMBL" id="AP026803">
    <property type="protein sequence ID" value="BDR61184.1"/>
    <property type="molecule type" value="Genomic_DNA"/>
</dbReference>
<feature type="domain" description="DNA2/NAM7 helicase helicase" evidence="7">
    <location>
        <begin position="277"/>
        <end position="744"/>
    </location>
</feature>
<evidence type="ECO:0000256" key="6">
    <source>
        <dbReference type="SAM" id="Coils"/>
    </source>
</evidence>
<dbReference type="SUPFAM" id="SSF52540">
    <property type="entry name" value="P-loop containing nucleoside triphosphate hydrolases"/>
    <property type="match status" value="1"/>
</dbReference>
<gene>
    <name evidence="9" type="ORF">KIM322_14450</name>
</gene>
<keyword evidence="10" id="KW-1185">Reference proteome</keyword>
<dbReference type="InterPro" id="IPR041679">
    <property type="entry name" value="DNA2/NAM7-like_C"/>
</dbReference>
<proteinExistence type="inferred from homology"/>
<evidence type="ECO:0000259" key="7">
    <source>
        <dbReference type="Pfam" id="PF13086"/>
    </source>
</evidence>
<evidence type="ECO:0000313" key="10">
    <source>
        <dbReference type="Proteomes" id="UP001321741"/>
    </source>
</evidence>
<evidence type="ECO:0000313" key="9">
    <source>
        <dbReference type="EMBL" id="BDR61184.1"/>
    </source>
</evidence>
<dbReference type="InterPro" id="IPR050534">
    <property type="entry name" value="Coronavir_polyprotein_1ab"/>
</dbReference>
<dbReference type="Pfam" id="PF13087">
    <property type="entry name" value="AAA_12"/>
    <property type="match status" value="1"/>
</dbReference>
<feature type="domain" description="DNA2/NAM7 helicase-like C-terminal" evidence="8">
    <location>
        <begin position="804"/>
        <end position="969"/>
    </location>
</feature>
<protein>
    <submittedName>
        <fullName evidence="9">DNA helicase</fullName>
    </submittedName>
</protein>
<comment type="similarity">
    <text evidence="1">Belongs to the DNA2/NAM7 helicase family.</text>
</comment>
<evidence type="ECO:0000256" key="1">
    <source>
        <dbReference type="ARBA" id="ARBA00007913"/>
    </source>
</evidence>
<dbReference type="PANTHER" id="PTHR43788:SF8">
    <property type="entry name" value="DNA-BINDING PROTEIN SMUBP-2"/>
    <property type="match status" value="1"/>
</dbReference>
<sequence length="998" mass="114244">MDNLNNILKAWTIIEQLSEGEVNTNLKSANAAIKFNPATVIANDFYDYFQQIIKQKFAKKEKTGKSQVTHGIIFYFNVFKFQSVIDIIVEKYHLTNLQDEINNRQSKFSFALVFDQDMKLLEDQTFITISQYILEKHELISDPAVFKDYERSLKEYINNLFCFKNDNLNAAEYIIKFNQAFAKLCTHFNDDQRPIYSSVINNIETDAVNLHSFFIDDLKLAQKSQSKLLKRYLNGIDKSWRINLDPTQNIDVFKEILQPQNYSVGHFLSKFPASVMQQVAINLTINDKNELRTVNGPPGTGKTTLLKDLFAEAIVRQAKTICSLDNKNVYSPIDSKVGQTPLPQELVEQNIVVASSNNSAVQNIVNDLPLFPDKQDSFTEVLNQLQQVHYFDKIAGKTLKTAKTWGLFSAEGGSQSNLKKLAQQFSNIISELQDLNFQPDPGAYADFSKQYQKITAKREHLQKYAKFVFKKQEWDKEARKNHLQVDEYGTITSSNLTLQITQAQEDIGILERNYDQLKSTIRDRKFWGLADWILDCFFNGNNAENSKKNHHSLQALNDDLKHKIKEKRALENKLAQLQQKAQKIAQEAKAFTDIHTNVPNYDRDFTNRRNYDHFEEETYWYTADDIKEESLLFVLALRVRKQFLYENIKSLKAALYNWNEQDKQIKENQQLLTLRAWQWINFAIPVISTTFASFHRMFKNLPANSIANLFIDEAGQAVPQAVIGPLLKSKRVMAVGDPAQIKPVNTLDSKILSLIGSRLFNVSEKFVSTNASVQTIMDQASQYGYYTDKEQEQWIGIPLWVHRRCLNPMFSISNAISYNDNMVLPHSVKKAELTASKKEQKAGIAGAGYWIDISGQSRDKFVQEQADLLKQYIKKLTEEDTNPFSAKDIFVITPFKNVATKLREALIGFPLKVGTVHTFQGKENKIVFLVLGASEQEKGAAAWAVSEPNIINVAATRAQKWFFIIGDKKLYESLGTVTISKTIAAIDDYNNNFNMSTQ</sequence>
<dbReference type="PANTHER" id="PTHR43788">
    <property type="entry name" value="DNA2/NAM7 HELICASE FAMILY MEMBER"/>
    <property type="match status" value="1"/>
</dbReference>
<accession>A0ABM8BIN6</accession>
<dbReference type="Pfam" id="PF13086">
    <property type="entry name" value="AAA_11"/>
    <property type="match status" value="1"/>
</dbReference>
<feature type="coiled-coil region" evidence="6">
    <location>
        <begin position="500"/>
        <end position="594"/>
    </location>
</feature>
<dbReference type="InterPro" id="IPR047187">
    <property type="entry name" value="SF1_C_Upf1"/>
</dbReference>
<name>A0ABM8BIN6_9LACO</name>
<keyword evidence="3" id="KW-0378">Hydrolase</keyword>
<keyword evidence="5" id="KW-0067">ATP-binding</keyword>
<evidence type="ECO:0000256" key="4">
    <source>
        <dbReference type="ARBA" id="ARBA00022806"/>
    </source>
</evidence>
<dbReference type="Proteomes" id="UP001321741">
    <property type="component" value="Chromosome"/>
</dbReference>
<dbReference type="RefSeq" id="WP_317637408.1">
    <property type="nucleotide sequence ID" value="NZ_AP026803.1"/>
</dbReference>